<evidence type="ECO:0000313" key="3">
    <source>
        <dbReference type="Proteomes" id="UP000316270"/>
    </source>
</evidence>
<evidence type="ECO:0000313" key="2">
    <source>
        <dbReference type="EMBL" id="QDS69477.1"/>
    </source>
</evidence>
<dbReference type="OrthoDB" id="3913421at2759"/>
<evidence type="ECO:0000256" key="1">
    <source>
        <dbReference type="SAM" id="MobiDB-lite"/>
    </source>
</evidence>
<protein>
    <submittedName>
        <fullName evidence="2">Uncharacterized protein</fullName>
    </submittedName>
</protein>
<dbReference type="EMBL" id="CP042187">
    <property type="protein sequence ID" value="QDS69477.1"/>
    <property type="molecule type" value="Genomic_DNA"/>
</dbReference>
<gene>
    <name evidence="2" type="ORF">FKW77_006397</name>
</gene>
<name>A0A517L1G7_9PEZI</name>
<feature type="region of interest" description="Disordered" evidence="1">
    <location>
        <begin position="117"/>
        <end position="137"/>
    </location>
</feature>
<dbReference type="AlphaFoldDB" id="A0A517L1G7"/>
<keyword evidence="3" id="KW-1185">Reference proteome</keyword>
<accession>A0A517L1G7</accession>
<dbReference type="Proteomes" id="UP000316270">
    <property type="component" value="Chromosome 3"/>
</dbReference>
<reference evidence="2 3" key="1">
    <citation type="submission" date="2019-07" db="EMBL/GenBank/DDBJ databases">
        <title>Finished genome of Venturia effusa.</title>
        <authorList>
            <person name="Young C.A."/>
            <person name="Cox M.P."/>
            <person name="Ganley A.R.D."/>
            <person name="David W.J."/>
        </authorList>
    </citation>
    <scope>NUCLEOTIDE SEQUENCE [LARGE SCALE GENOMIC DNA]</scope>
    <source>
        <strain evidence="3">albino</strain>
    </source>
</reference>
<proteinExistence type="predicted"/>
<organism evidence="2 3">
    <name type="scientific">Venturia effusa</name>
    <dbReference type="NCBI Taxonomy" id="50376"/>
    <lineage>
        <taxon>Eukaryota</taxon>
        <taxon>Fungi</taxon>
        <taxon>Dikarya</taxon>
        <taxon>Ascomycota</taxon>
        <taxon>Pezizomycotina</taxon>
        <taxon>Dothideomycetes</taxon>
        <taxon>Pleosporomycetidae</taxon>
        <taxon>Venturiales</taxon>
        <taxon>Venturiaceae</taxon>
        <taxon>Venturia</taxon>
    </lineage>
</organism>
<sequence length="427" mass="49987">MPLPMNWIKVPGYRHVLPPELTSEDLDFARYDKIHEYYLFVKLLWLIRSQTLPNDLKIDVKESIPADVCRTLHHAVKLGAMDTGWVDEYFTISEEVSVRMHGFPRDFLKQQRRLQSLINNPPNPDVESTTRSQPTKKSSGFHFLQLSRAIRDRIYRLLMVRRSDIQIGDFDFGVQPTGLFRRTEYELYDTKTRRPRRTTYTVRMVQFEFPINFNVMLLNKTICKEAQKIFYGENTFAFLGSAESALSFFHDRASRLDTLRKVSMRFSCSTKSFKGCYNATCPIPLPSMTSAPAWRRIFNLFVHTSIGLEDFHLILDDSFWLQLPEIKGVEAIFNKPGLCEPVYRVANDRNFLQHVARLGGVNIRLTINGEGGKRERALFRRELEQRLQQDGFKRPYLAEDEKPECTCRKKLLFECCIWDKQGKMRRG</sequence>